<keyword evidence="1" id="KW-0812">Transmembrane</keyword>
<dbReference type="AlphaFoldDB" id="A0A419SM91"/>
<evidence type="ECO:0008006" key="4">
    <source>
        <dbReference type="Google" id="ProtNLM"/>
    </source>
</evidence>
<gene>
    <name evidence="2" type="ORF">BEP19_04730</name>
</gene>
<feature type="transmembrane region" description="Helical" evidence="1">
    <location>
        <begin position="7"/>
        <end position="33"/>
    </location>
</feature>
<dbReference type="Pfam" id="PF04306">
    <property type="entry name" value="DUF456"/>
    <property type="match status" value="1"/>
</dbReference>
<feature type="transmembrane region" description="Helical" evidence="1">
    <location>
        <begin position="136"/>
        <end position="159"/>
    </location>
</feature>
<evidence type="ECO:0000256" key="1">
    <source>
        <dbReference type="SAM" id="Phobius"/>
    </source>
</evidence>
<reference evidence="2 3" key="1">
    <citation type="submission" date="2016-08" db="EMBL/GenBank/DDBJ databases">
        <title>Novel Firmicute Genomes.</title>
        <authorList>
            <person name="Poppleton D.I."/>
            <person name="Gribaldo S."/>
        </authorList>
    </citation>
    <scope>NUCLEOTIDE SEQUENCE [LARGE SCALE GENOMIC DNA]</scope>
    <source>
        <strain evidence="2 3">RAOx-1</strain>
    </source>
</reference>
<dbReference type="PANTHER" id="PTHR39165:SF1">
    <property type="entry name" value="DUF456 DOMAIN-CONTAINING PROTEIN"/>
    <property type="match status" value="1"/>
</dbReference>
<dbReference type="EMBL" id="MCHY01000007">
    <property type="protein sequence ID" value="RKD25126.1"/>
    <property type="molecule type" value="Genomic_DNA"/>
</dbReference>
<accession>A0A419SM91</accession>
<dbReference type="PANTHER" id="PTHR39165">
    <property type="entry name" value="IG HYPOTHETICAL 17883"/>
    <property type="match status" value="1"/>
</dbReference>
<proteinExistence type="predicted"/>
<dbReference type="InterPro" id="IPR007403">
    <property type="entry name" value="DUF456"/>
</dbReference>
<feature type="transmembrane region" description="Helical" evidence="1">
    <location>
        <begin position="53"/>
        <end position="75"/>
    </location>
</feature>
<evidence type="ECO:0000313" key="3">
    <source>
        <dbReference type="Proteomes" id="UP000284219"/>
    </source>
</evidence>
<dbReference type="OrthoDB" id="9808460at2"/>
<sequence length="161" mass="17241">MTWVFWTLIALCFIGSLIGVFVPIIPGALLVWIGFLLYQFGLALPGEGLSASFWWGMGVLTVLIFVADLLANLVFVKKYGGSKWGVVASIAGMVIGPFLFAGPIGFILGPIIAVFLVEWIQNKDLGLSAKIAMGTLAAFLGGGLAKVILQLAMMIWFFIAI</sequence>
<feature type="transmembrane region" description="Helical" evidence="1">
    <location>
        <begin position="87"/>
        <end position="116"/>
    </location>
</feature>
<dbReference type="RefSeq" id="WP_120188949.1">
    <property type="nucleotide sequence ID" value="NZ_MCHY01000007.1"/>
</dbReference>
<keyword evidence="1" id="KW-1133">Transmembrane helix</keyword>
<keyword evidence="3" id="KW-1185">Reference proteome</keyword>
<keyword evidence="1" id="KW-0472">Membrane</keyword>
<organism evidence="2 3">
    <name type="scientific">Ammoniphilus oxalaticus</name>
    <dbReference type="NCBI Taxonomy" id="66863"/>
    <lineage>
        <taxon>Bacteria</taxon>
        <taxon>Bacillati</taxon>
        <taxon>Bacillota</taxon>
        <taxon>Bacilli</taxon>
        <taxon>Bacillales</taxon>
        <taxon>Paenibacillaceae</taxon>
        <taxon>Aneurinibacillus group</taxon>
        <taxon>Ammoniphilus</taxon>
    </lineage>
</organism>
<comment type="caution">
    <text evidence="2">The sequence shown here is derived from an EMBL/GenBank/DDBJ whole genome shotgun (WGS) entry which is preliminary data.</text>
</comment>
<protein>
    <recommendedName>
        <fullName evidence="4">DUF456 domain-containing protein</fullName>
    </recommendedName>
</protein>
<name>A0A419SM91_9BACL</name>
<evidence type="ECO:0000313" key="2">
    <source>
        <dbReference type="EMBL" id="RKD25126.1"/>
    </source>
</evidence>
<dbReference type="Proteomes" id="UP000284219">
    <property type="component" value="Unassembled WGS sequence"/>
</dbReference>